<reference evidence="2" key="1">
    <citation type="submission" date="2017-07" db="EMBL/GenBank/DDBJ databases">
        <title>Taro Niue Genome Assembly and Annotation.</title>
        <authorList>
            <person name="Atibalentja N."/>
            <person name="Keating K."/>
            <person name="Fields C.J."/>
        </authorList>
    </citation>
    <scope>NUCLEOTIDE SEQUENCE</scope>
    <source>
        <strain evidence="2">Niue_2</strain>
        <tissue evidence="2">Leaf</tissue>
    </source>
</reference>
<evidence type="ECO:0000313" key="2">
    <source>
        <dbReference type="EMBL" id="MQM12986.1"/>
    </source>
</evidence>
<comment type="caution">
    <text evidence="2">The sequence shown here is derived from an EMBL/GenBank/DDBJ whole genome shotgun (WGS) entry which is preliminary data.</text>
</comment>
<organism evidence="2 3">
    <name type="scientific">Colocasia esculenta</name>
    <name type="common">Wild taro</name>
    <name type="synonym">Arum esculentum</name>
    <dbReference type="NCBI Taxonomy" id="4460"/>
    <lineage>
        <taxon>Eukaryota</taxon>
        <taxon>Viridiplantae</taxon>
        <taxon>Streptophyta</taxon>
        <taxon>Embryophyta</taxon>
        <taxon>Tracheophyta</taxon>
        <taxon>Spermatophyta</taxon>
        <taxon>Magnoliopsida</taxon>
        <taxon>Liliopsida</taxon>
        <taxon>Araceae</taxon>
        <taxon>Aroideae</taxon>
        <taxon>Colocasieae</taxon>
        <taxon>Colocasia</taxon>
    </lineage>
</organism>
<keyword evidence="3" id="KW-1185">Reference proteome</keyword>
<name>A0A843WY47_COLES</name>
<protein>
    <submittedName>
        <fullName evidence="2">Uncharacterized protein</fullName>
    </submittedName>
</protein>
<feature type="compositionally biased region" description="Basic and acidic residues" evidence="1">
    <location>
        <begin position="1"/>
        <end position="14"/>
    </location>
</feature>
<accession>A0A843WY47</accession>
<gene>
    <name evidence="2" type="ORF">Taro_045903</name>
</gene>
<dbReference type="EMBL" id="NMUH01005519">
    <property type="protein sequence ID" value="MQM12986.1"/>
    <property type="molecule type" value="Genomic_DNA"/>
</dbReference>
<sequence>MYDQSPFRRLDKAPKKQTSYQRKKGKKAMSKLVKFYKEWTCKREASESQTTLVEAFLAEEGYVDHNHTVLTFTNNCSLKWSHIWDILWGNMTDDEVIDIVLHVMKERQREHEALIPNSYHRWDFLVSIFCS</sequence>
<evidence type="ECO:0000313" key="3">
    <source>
        <dbReference type="Proteomes" id="UP000652761"/>
    </source>
</evidence>
<dbReference type="Proteomes" id="UP000652761">
    <property type="component" value="Unassembled WGS sequence"/>
</dbReference>
<feature type="region of interest" description="Disordered" evidence="1">
    <location>
        <begin position="1"/>
        <end position="27"/>
    </location>
</feature>
<evidence type="ECO:0000256" key="1">
    <source>
        <dbReference type="SAM" id="MobiDB-lite"/>
    </source>
</evidence>
<proteinExistence type="predicted"/>
<dbReference type="AlphaFoldDB" id="A0A843WY47"/>